<evidence type="ECO:0000256" key="8">
    <source>
        <dbReference type="SAM" id="SignalP"/>
    </source>
</evidence>
<proteinExistence type="predicted"/>
<dbReference type="InterPro" id="IPR009056">
    <property type="entry name" value="Cyt_c-like_dom"/>
</dbReference>
<feature type="binding site" description="axial binding residue" evidence="7">
    <location>
        <position position="80"/>
    </location>
    <ligand>
        <name>heme c</name>
        <dbReference type="ChEBI" id="CHEBI:61717"/>
    </ligand>
    <ligandPart>
        <name>Fe</name>
        <dbReference type="ChEBI" id="CHEBI:18248"/>
    </ligandPart>
</feature>
<dbReference type="InterPro" id="IPR012218">
    <property type="entry name" value="Cyt_c_BACSU-c550-type"/>
</dbReference>
<evidence type="ECO:0000256" key="7">
    <source>
        <dbReference type="PIRSR" id="PIRSR000025-2"/>
    </source>
</evidence>
<dbReference type="Pfam" id="PF13442">
    <property type="entry name" value="Cytochrome_CBB3"/>
    <property type="match status" value="1"/>
</dbReference>
<evidence type="ECO:0000259" key="9">
    <source>
        <dbReference type="PROSITE" id="PS51007"/>
    </source>
</evidence>
<dbReference type="AlphaFoldDB" id="A0A2S7MZM5"/>
<keyword evidence="4" id="KW-0249">Electron transport</keyword>
<evidence type="ECO:0000256" key="3">
    <source>
        <dbReference type="ARBA" id="ARBA00022723"/>
    </source>
</evidence>
<dbReference type="PROSITE" id="PS51257">
    <property type="entry name" value="PROKAR_LIPOPROTEIN"/>
    <property type="match status" value="1"/>
</dbReference>
<dbReference type="Gene3D" id="1.10.760.10">
    <property type="entry name" value="Cytochrome c-like domain"/>
    <property type="match status" value="1"/>
</dbReference>
<dbReference type="GO" id="GO:0016020">
    <property type="term" value="C:membrane"/>
    <property type="evidence" value="ECO:0007669"/>
    <property type="project" value="InterPro"/>
</dbReference>
<dbReference type="GO" id="GO:0005506">
    <property type="term" value="F:iron ion binding"/>
    <property type="evidence" value="ECO:0007669"/>
    <property type="project" value="InterPro"/>
</dbReference>
<evidence type="ECO:0000256" key="6">
    <source>
        <dbReference type="PIRSR" id="PIRSR000025-1"/>
    </source>
</evidence>
<dbReference type="InterPro" id="IPR036909">
    <property type="entry name" value="Cyt_c-like_dom_sf"/>
</dbReference>
<evidence type="ECO:0000256" key="4">
    <source>
        <dbReference type="ARBA" id="ARBA00022982"/>
    </source>
</evidence>
<keyword evidence="1" id="KW-0813">Transport</keyword>
<keyword evidence="11" id="KW-1185">Reference proteome</keyword>
<dbReference type="PANTHER" id="PTHR37823:SF4">
    <property type="entry name" value="MENAQUINOL-CYTOCHROME C REDUCTASE CYTOCHROME B_C SUBUNIT"/>
    <property type="match status" value="1"/>
</dbReference>
<dbReference type="RefSeq" id="WP_104849469.1">
    <property type="nucleotide sequence ID" value="NZ_PKOZ01000005.1"/>
</dbReference>
<feature type="binding site" description="axial binding residue" evidence="7">
    <location>
        <position position="45"/>
    </location>
    <ligand>
        <name>heme c</name>
        <dbReference type="ChEBI" id="CHEBI:61717"/>
    </ligand>
    <ligandPart>
        <name>Fe</name>
        <dbReference type="ChEBI" id="CHEBI:18248"/>
    </ligandPart>
</feature>
<keyword evidence="2 6" id="KW-0349">Heme</keyword>
<evidence type="ECO:0000256" key="2">
    <source>
        <dbReference type="ARBA" id="ARBA00022617"/>
    </source>
</evidence>
<evidence type="ECO:0000256" key="5">
    <source>
        <dbReference type="ARBA" id="ARBA00023004"/>
    </source>
</evidence>
<feature type="binding site" description="covalent" evidence="6">
    <location>
        <position position="44"/>
    </location>
    <ligand>
        <name>heme c</name>
        <dbReference type="ChEBI" id="CHEBI:61717"/>
    </ligand>
</feature>
<feature type="chain" id="PRO_5038490193" evidence="8">
    <location>
        <begin position="20"/>
        <end position="101"/>
    </location>
</feature>
<dbReference type="OrthoDB" id="7933886at2"/>
<name>A0A2S7MZM5_9BACI</name>
<dbReference type="InterPro" id="IPR051811">
    <property type="entry name" value="Cytochrome_c550/c551-like"/>
</dbReference>
<evidence type="ECO:0000313" key="11">
    <source>
        <dbReference type="Proteomes" id="UP000239663"/>
    </source>
</evidence>
<keyword evidence="8" id="KW-0732">Signal</keyword>
<dbReference type="PANTHER" id="PTHR37823">
    <property type="entry name" value="CYTOCHROME C-553-LIKE"/>
    <property type="match status" value="1"/>
</dbReference>
<sequence>MYKKALLSIPLIFSLAACSSDEETNDTANVTEEERIYQNNCASCHGKTLEGYAGPELVNIGNKMSKDEILETINKGANGMPAGIIKGEEAEKVAEWLSAKK</sequence>
<dbReference type="GO" id="GO:0020037">
    <property type="term" value="F:heme binding"/>
    <property type="evidence" value="ECO:0007669"/>
    <property type="project" value="InterPro"/>
</dbReference>
<accession>A0A2S7MZM5</accession>
<evidence type="ECO:0000256" key="1">
    <source>
        <dbReference type="ARBA" id="ARBA00022448"/>
    </source>
</evidence>
<dbReference type="PROSITE" id="PS51007">
    <property type="entry name" value="CYTC"/>
    <property type="match status" value="1"/>
</dbReference>
<feature type="domain" description="Cytochrome c" evidence="9">
    <location>
        <begin position="28"/>
        <end position="101"/>
    </location>
</feature>
<dbReference type="GO" id="GO:0009055">
    <property type="term" value="F:electron transfer activity"/>
    <property type="evidence" value="ECO:0007669"/>
    <property type="project" value="InterPro"/>
</dbReference>
<keyword evidence="3 7" id="KW-0479">Metal-binding</keyword>
<dbReference type="EMBL" id="PKOZ01000005">
    <property type="protein sequence ID" value="PQD95210.1"/>
    <property type="molecule type" value="Genomic_DNA"/>
</dbReference>
<comment type="PTM">
    <text evidence="6">Binds 1 heme c group covalently per subunit.</text>
</comment>
<reference evidence="10 11" key="1">
    <citation type="submission" date="2017-12" db="EMBL/GenBank/DDBJ databases">
        <title>Taxonomic description and draft genome of Pradoshia cofamensis Gen. nov., sp. nov., a thermotolerant bacillale isolated from anterior gut of earthworm Eisenia fetida.</title>
        <authorList>
            <person name="Saha T."/>
            <person name="Chakraborty R."/>
        </authorList>
    </citation>
    <scope>NUCLEOTIDE SEQUENCE [LARGE SCALE GENOMIC DNA]</scope>
    <source>
        <strain evidence="10 11">EAG3</strain>
    </source>
</reference>
<dbReference type="SUPFAM" id="SSF46626">
    <property type="entry name" value="Cytochrome c"/>
    <property type="match status" value="1"/>
</dbReference>
<comment type="caution">
    <text evidence="10">The sequence shown here is derived from an EMBL/GenBank/DDBJ whole genome shotgun (WGS) entry which is preliminary data.</text>
</comment>
<dbReference type="PIRSF" id="PIRSF000025">
    <property type="entry name" value="Cytc_Bsub_c550"/>
    <property type="match status" value="1"/>
</dbReference>
<evidence type="ECO:0000313" key="10">
    <source>
        <dbReference type="EMBL" id="PQD95210.1"/>
    </source>
</evidence>
<organism evidence="10 11">
    <name type="scientific">Pradoshia eiseniae</name>
    <dbReference type="NCBI Taxonomy" id="2064768"/>
    <lineage>
        <taxon>Bacteria</taxon>
        <taxon>Bacillati</taxon>
        <taxon>Bacillota</taxon>
        <taxon>Bacilli</taxon>
        <taxon>Bacillales</taxon>
        <taxon>Bacillaceae</taxon>
        <taxon>Pradoshia</taxon>
    </lineage>
</organism>
<feature type="signal peptide" evidence="8">
    <location>
        <begin position="1"/>
        <end position="19"/>
    </location>
</feature>
<dbReference type="Proteomes" id="UP000239663">
    <property type="component" value="Unassembled WGS sequence"/>
</dbReference>
<keyword evidence="5 7" id="KW-0408">Iron</keyword>
<protein>
    <submittedName>
        <fullName evidence="10">Cytochrome C-553</fullName>
    </submittedName>
</protein>
<feature type="binding site" description="covalent" evidence="6">
    <location>
        <position position="41"/>
    </location>
    <ligand>
        <name>heme c</name>
        <dbReference type="ChEBI" id="CHEBI:61717"/>
    </ligand>
</feature>
<gene>
    <name evidence="10" type="ORF">CYL18_10530</name>
</gene>